<dbReference type="Gene3D" id="3.10.450.50">
    <property type="match status" value="1"/>
</dbReference>
<gene>
    <name evidence="1" type="ORF">GCM10011399_09170</name>
</gene>
<organism evidence="1 2">
    <name type="scientific">Subtercola lobariae</name>
    <dbReference type="NCBI Taxonomy" id="1588641"/>
    <lineage>
        <taxon>Bacteria</taxon>
        <taxon>Bacillati</taxon>
        <taxon>Actinomycetota</taxon>
        <taxon>Actinomycetes</taxon>
        <taxon>Micrococcales</taxon>
        <taxon>Microbacteriaceae</taxon>
        <taxon>Subtercola</taxon>
    </lineage>
</organism>
<dbReference type="SUPFAM" id="SSF54427">
    <property type="entry name" value="NTF2-like"/>
    <property type="match status" value="1"/>
</dbReference>
<name>A0A917EUU2_9MICO</name>
<dbReference type="Proteomes" id="UP000598775">
    <property type="component" value="Unassembled WGS sequence"/>
</dbReference>
<dbReference type="RefSeq" id="WP_203585896.1">
    <property type="nucleotide sequence ID" value="NZ_BMGP01000002.1"/>
</dbReference>
<protein>
    <recommendedName>
        <fullName evidence="3">SnoaL-like domain-containing protein</fullName>
    </recommendedName>
</protein>
<evidence type="ECO:0008006" key="3">
    <source>
        <dbReference type="Google" id="ProtNLM"/>
    </source>
</evidence>
<evidence type="ECO:0000313" key="1">
    <source>
        <dbReference type="EMBL" id="GGF17586.1"/>
    </source>
</evidence>
<dbReference type="InterPro" id="IPR032710">
    <property type="entry name" value="NTF2-like_dom_sf"/>
</dbReference>
<proteinExistence type="predicted"/>
<dbReference type="AlphaFoldDB" id="A0A917EUU2"/>
<reference evidence="1 2" key="1">
    <citation type="journal article" date="2014" name="Int. J. Syst. Evol. Microbiol.">
        <title>Complete genome sequence of Corynebacterium casei LMG S-19264T (=DSM 44701T), isolated from a smear-ripened cheese.</title>
        <authorList>
            <consortium name="US DOE Joint Genome Institute (JGI-PGF)"/>
            <person name="Walter F."/>
            <person name="Albersmeier A."/>
            <person name="Kalinowski J."/>
            <person name="Ruckert C."/>
        </authorList>
    </citation>
    <scope>NUCLEOTIDE SEQUENCE [LARGE SCALE GENOMIC DNA]</scope>
    <source>
        <strain evidence="1 2">CGMCC 1.12976</strain>
    </source>
</reference>
<sequence>MNDISEVTQLVLRERQARDRGWWGQLAECYADDSHVKVSWFDGNGADFVTESTASISSTPSFPWLQAIPSI</sequence>
<evidence type="ECO:0000313" key="2">
    <source>
        <dbReference type="Proteomes" id="UP000598775"/>
    </source>
</evidence>
<keyword evidence="2" id="KW-1185">Reference proteome</keyword>
<comment type="caution">
    <text evidence="1">The sequence shown here is derived from an EMBL/GenBank/DDBJ whole genome shotgun (WGS) entry which is preliminary data.</text>
</comment>
<dbReference type="EMBL" id="BMGP01000002">
    <property type="protein sequence ID" value="GGF17586.1"/>
    <property type="molecule type" value="Genomic_DNA"/>
</dbReference>
<accession>A0A917EUU2</accession>